<dbReference type="RefSeq" id="YP_009956535.1">
    <property type="nucleotide sequence ID" value="NC_051652.1"/>
</dbReference>
<keyword evidence="2" id="KW-1185">Reference proteome</keyword>
<dbReference type="EMBL" id="MH669001">
    <property type="protein sequence ID" value="AXQ60784.1"/>
    <property type="molecule type" value="Genomic_DNA"/>
</dbReference>
<sequence>MAQERKTMTNELRDGGSQVRDVVERAKAALEGTTEGPWGTNGSMIAAGLVKVSRGVTRFKQSIAEMDDDAYLDKYEDDEFDGEYPPFEQKISDAEFIAQARTLVPELIAEVERLRPRGVETTADLEWLPENSVILTHDGGALQKTSRGSWYWANDDQDESLPEDLIDFLPARVLYIPTDSLEEA</sequence>
<accession>A0A385DND0</accession>
<dbReference type="Proteomes" id="UP000263302">
    <property type="component" value="Segment"/>
</dbReference>
<dbReference type="GeneID" id="60328048"/>
<evidence type="ECO:0000313" key="1">
    <source>
        <dbReference type="EMBL" id="AXQ60784.1"/>
    </source>
</evidence>
<evidence type="ECO:0000313" key="2">
    <source>
        <dbReference type="Proteomes" id="UP000263302"/>
    </source>
</evidence>
<proteinExistence type="predicted"/>
<organism evidence="1 2">
    <name type="scientific">Mycobacterium phage EleanorGeorge</name>
    <dbReference type="NCBI Taxonomy" id="2301563"/>
    <lineage>
        <taxon>Viruses</taxon>
        <taxon>Duplodnaviria</taxon>
        <taxon>Heunggongvirae</taxon>
        <taxon>Uroviricota</taxon>
        <taxon>Caudoviricetes</taxon>
        <taxon>Gracegardnervirinae</taxon>
        <taxon>Cheoctovirus</taxon>
        <taxon>Cheoctovirus eleanorgeorge</taxon>
    </lineage>
</organism>
<name>A0A385DND0_9CAUD</name>
<reference evidence="1 2" key="1">
    <citation type="submission" date="2018-07" db="EMBL/GenBank/DDBJ databases">
        <authorList>
            <person name="Connors B.J."/>
            <person name="Scrudato M."/>
            <person name="Alvarez Y."/>
            <person name="Drake L."/>
            <person name="Cabrera M."/>
            <person name="Arno R."/>
            <person name="Gurney S.M.R."/>
            <person name="Garlena R.A."/>
            <person name="Russell D.A."/>
            <person name="Pope W.H."/>
            <person name="Jacobs-Sera D."/>
            <person name="Hatfull G.F."/>
        </authorList>
    </citation>
    <scope>NUCLEOTIDE SEQUENCE [LARGE SCALE GENOMIC DNA]</scope>
</reference>
<gene>
    <name evidence="1" type="primary">84</name>
    <name evidence="1" type="ORF">SEA_ELEANORGEORGE_84</name>
</gene>
<dbReference type="KEGG" id="vg:60328048"/>
<protein>
    <submittedName>
        <fullName evidence="1">Uncharacterized protein</fullName>
    </submittedName>
</protein>